<evidence type="ECO:0000313" key="1">
    <source>
        <dbReference type="EMBL" id="AGL02618.1"/>
    </source>
</evidence>
<accession>R4KHC6</accession>
<dbReference type="STRING" id="767817.Desgi_3272"/>
<dbReference type="AlphaFoldDB" id="R4KHC6"/>
<sequence>MSRFVCDICGEEVAVHEGILTWARDDETLSNFTLTHKNSSVHNCQPVSNNRFKDLYTLTMINGYMEFITYLIDRWESGFYLKDAESLKKVLEQLNMHMHEKVILLTEDE</sequence>
<dbReference type="RefSeq" id="WP_006524154.1">
    <property type="nucleotide sequence ID" value="NC_021184.1"/>
</dbReference>
<proteinExistence type="predicted"/>
<keyword evidence="2" id="KW-1185">Reference proteome</keyword>
<dbReference type="eggNOG" id="ENOG50315D4">
    <property type="taxonomic scope" value="Bacteria"/>
</dbReference>
<dbReference type="Proteomes" id="UP000013520">
    <property type="component" value="Chromosome"/>
</dbReference>
<gene>
    <name evidence="1" type="ORF">Desgi_3272</name>
</gene>
<dbReference type="OrthoDB" id="1808111at2"/>
<reference evidence="1 2" key="1">
    <citation type="submission" date="2012-01" db="EMBL/GenBank/DDBJ databases">
        <title>Complete sequence of Desulfotomaculum gibsoniae DSM 7213.</title>
        <authorList>
            <consortium name="US DOE Joint Genome Institute"/>
            <person name="Lucas S."/>
            <person name="Han J."/>
            <person name="Lapidus A."/>
            <person name="Cheng J.-F."/>
            <person name="Goodwin L."/>
            <person name="Pitluck S."/>
            <person name="Peters L."/>
            <person name="Ovchinnikova G."/>
            <person name="Teshima H."/>
            <person name="Detter J.C."/>
            <person name="Han C."/>
            <person name="Tapia R."/>
            <person name="Land M."/>
            <person name="Hauser L."/>
            <person name="Kyrpides N."/>
            <person name="Ivanova N."/>
            <person name="Pagani I."/>
            <person name="Parshina S."/>
            <person name="Plugge C."/>
            <person name="Muyzer G."/>
            <person name="Kuever J."/>
            <person name="Ivanova A."/>
            <person name="Nazina T."/>
            <person name="Klenk H.-P."/>
            <person name="Brambilla E."/>
            <person name="Spring S."/>
            <person name="Stams A.F."/>
            <person name="Woyke T."/>
        </authorList>
    </citation>
    <scope>NUCLEOTIDE SEQUENCE [LARGE SCALE GENOMIC DNA]</scope>
    <source>
        <strain evidence="1 2">DSM 7213</strain>
    </source>
</reference>
<protein>
    <submittedName>
        <fullName evidence="1">Uncharacterized protein</fullName>
    </submittedName>
</protein>
<dbReference type="HOGENOM" id="CLU_2205813_0_0_9"/>
<evidence type="ECO:0000313" key="2">
    <source>
        <dbReference type="Proteomes" id="UP000013520"/>
    </source>
</evidence>
<dbReference type="KEGG" id="dgi:Desgi_3272"/>
<name>R4KHC6_9FIRM</name>
<dbReference type="EMBL" id="CP003273">
    <property type="protein sequence ID" value="AGL02618.1"/>
    <property type="molecule type" value="Genomic_DNA"/>
</dbReference>
<organism evidence="1 2">
    <name type="scientific">Desulfoscipio gibsoniae DSM 7213</name>
    <dbReference type="NCBI Taxonomy" id="767817"/>
    <lineage>
        <taxon>Bacteria</taxon>
        <taxon>Bacillati</taxon>
        <taxon>Bacillota</taxon>
        <taxon>Clostridia</taxon>
        <taxon>Eubacteriales</taxon>
        <taxon>Desulfallaceae</taxon>
        <taxon>Desulfoscipio</taxon>
    </lineage>
</organism>